<proteinExistence type="predicted"/>
<protein>
    <submittedName>
        <fullName evidence="2">Integral membrane protein</fullName>
    </submittedName>
</protein>
<name>A0AAN2FE51_ENTAG</name>
<dbReference type="Proteomes" id="UP001158961">
    <property type="component" value="Chromosome"/>
</dbReference>
<evidence type="ECO:0000313" key="2">
    <source>
        <dbReference type="EMBL" id="CAH6296966.1"/>
    </source>
</evidence>
<gene>
    <name evidence="2" type="ORF">DAPPPG734_11815</name>
</gene>
<evidence type="ECO:0000313" key="3">
    <source>
        <dbReference type="Proteomes" id="UP001158961"/>
    </source>
</evidence>
<dbReference type="AlphaFoldDB" id="A0AAN2FE51"/>
<dbReference type="EMBL" id="OW970315">
    <property type="protein sequence ID" value="CAH6296966.1"/>
    <property type="molecule type" value="Genomic_DNA"/>
</dbReference>
<sequence length="62" mass="7271">MKAILRWLYAWVSQSFFGLIPPAAGLVGAIFFVSVFPTYGLLFAFLWILLIIYFCGKYFRYY</sequence>
<reference evidence="2" key="1">
    <citation type="submission" date="2022-05" db="EMBL/GenBank/DDBJ databases">
        <authorList>
            <person name="Pothier F. J."/>
        </authorList>
    </citation>
    <scope>NUCLEOTIDE SEQUENCE</scope>
    <source>
        <strain evidence="2">DAPP-PG734</strain>
    </source>
</reference>
<evidence type="ECO:0000256" key="1">
    <source>
        <dbReference type="SAM" id="Phobius"/>
    </source>
</evidence>
<organism evidence="2 3">
    <name type="scientific">Enterobacter agglomerans</name>
    <name type="common">Erwinia herbicola</name>
    <name type="synonym">Pantoea agglomerans</name>
    <dbReference type="NCBI Taxonomy" id="549"/>
    <lineage>
        <taxon>Bacteria</taxon>
        <taxon>Pseudomonadati</taxon>
        <taxon>Pseudomonadota</taxon>
        <taxon>Gammaproteobacteria</taxon>
        <taxon>Enterobacterales</taxon>
        <taxon>Erwiniaceae</taxon>
        <taxon>Pantoea</taxon>
        <taxon>Pantoea agglomerans group</taxon>
    </lineage>
</organism>
<feature type="transmembrane region" description="Helical" evidence="1">
    <location>
        <begin position="39"/>
        <end position="59"/>
    </location>
</feature>
<keyword evidence="1" id="KW-1133">Transmembrane helix</keyword>
<feature type="transmembrane region" description="Helical" evidence="1">
    <location>
        <begin position="7"/>
        <end position="33"/>
    </location>
</feature>
<keyword evidence="1" id="KW-0812">Transmembrane</keyword>
<accession>A0AAN2FE51</accession>
<keyword evidence="1" id="KW-0472">Membrane</keyword>